<feature type="region of interest" description="Disordered" evidence="1">
    <location>
        <begin position="1"/>
        <end position="37"/>
    </location>
</feature>
<reference evidence="2" key="1">
    <citation type="submission" date="2020-02" db="EMBL/GenBank/DDBJ databases">
        <authorList>
            <person name="Meier V. D."/>
        </authorList>
    </citation>
    <scope>NUCLEOTIDE SEQUENCE</scope>
    <source>
        <strain evidence="2">AVDCRST_MAG19</strain>
    </source>
</reference>
<name>A0A6J4VVS2_9BACT</name>
<sequence length="37" mass="4140">CSMLMDTSGARRRPRSRPPGRGPTRGRRRASRTEGVN</sequence>
<evidence type="ECO:0000256" key="1">
    <source>
        <dbReference type="SAM" id="MobiDB-lite"/>
    </source>
</evidence>
<dbReference type="AlphaFoldDB" id="A0A6J4VVS2"/>
<feature type="non-terminal residue" evidence="2">
    <location>
        <position position="37"/>
    </location>
</feature>
<dbReference type="EMBL" id="CADCWL010000246">
    <property type="protein sequence ID" value="CAA9584261.1"/>
    <property type="molecule type" value="Genomic_DNA"/>
</dbReference>
<proteinExistence type="predicted"/>
<feature type="compositionally biased region" description="Basic residues" evidence="1">
    <location>
        <begin position="10"/>
        <end position="30"/>
    </location>
</feature>
<evidence type="ECO:0000313" key="2">
    <source>
        <dbReference type="EMBL" id="CAA9584261.1"/>
    </source>
</evidence>
<protein>
    <submittedName>
        <fullName evidence="2">Uncharacterized protein</fullName>
    </submittedName>
</protein>
<gene>
    <name evidence="2" type="ORF">AVDCRST_MAG19-4478</name>
</gene>
<organism evidence="2">
    <name type="scientific">uncultured Thermomicrobiales bacterium</name>
    <dbReference type="NCBI Taxonomy" id="1645740"/>
    <lineage>
        <taxon>Bacteria</taxon>
        <taxon>Pseudomonadati</taxon>
        <taxon>Thermomicrobiota</taxon>
        <taxon>Thermomicrobia</taxon>
        <taxon>Thermomicrobiales</taxon>
        <taxon>environmental samples</taxon>
    </lineage>
</organism>
<feature type="non-terminal residue" evidence="2">
    <location>
        <position position="1"/>
    </location>
</feature>
<accession>A0A6J4VVS2</accession>